<dbReference type="KEGG" id="dgg:DGI_2950"/>
<dbReference type="Pfam" id="PF04055">
    <property type="entry name" value="Radical_SAM"/>
    <property type="match status" value="1"/>
</dbReference>
<dbReference type="InterPro" id="IPR006158">
    <property type="entry name" value="Cobalamin-bd"/>
</dbReference>
<organism evidence="9 10">
    <name type="scientific">Megalodesulfovibrio gigas (strain ATCC 19364 / DSM 1382 / NCIMB 9332 / VKM B-1759)</name>
    <name type="common">Desulfovibrio gigas</name>
    <dbReference type="NCBI Taxonomy" id="1121448"/>
    <lineage>
        <taxon>Bacteria</taxon>
        <taxon>Pseudomonadati</taxon>
        <taxon>Thermodesulfobacteriota</taxon>
        <taxon>Desulfovibrionia</taxon>
        <taxon>Desulfovibrionales</taxon>
        <taxon>Desulfovibrionaceae</taxon>
        <taxon>Megalodesulfovibrio</taxon>
    </lineage>
</organism>
<dbReference type="SFLD" id="SFLDS00029">
    <property type="entry name" value="Radical_SAM"/>
    <property type="match status" value="1"/>
</dbReference>
<dbReference type="InterPro" id="IPR023404">
    <property type="entry name" value="rSAM_horseshoe"/>
</dbReference>
<evidence type="ECO:0000256" key="2">
    <source>
        <dbReference type="ARBA" id="ARBA00022691"/>
    </source>
</evidence>
<comment type="cofactor">
    <cofactor evidence="1">
        <name>[4Fe-4S] cluster</name>
        <dbReference type="ChEBI" id="CHEBI:49883"/>
    </cofactor>
</comment>
<dbReference type="Gene3D" id="3.80.30.20">
    <property type="entry name" value="tm_1862 like domain"/>
    <property type="match status" value="1"/>
</dbReference>
<evidence type="ECO:0000256" key="4">
    <source>
        <dbReference type="ARBA" id="ARBA00023004"/>
    </source>
</evidence>
<dbReference type="Pfam" id="PF02310">
    <property type="entry name" value="B12-binding"/>
    <property type="match status" value="1"/>
</dbReference>
<dbReference type="InterPro" id="IPR029044">
    <property type="entry name" value="Nucleotide-diphossugar_trans"/>
</dbReference>
<dbReference type="PANTHER" id="PTHR43409">
    <property type="entry name" value="ANAEROBIC MAGNESIUM-PROTOPORPHYRIN IX MONOMETHYL ESTER CYCLASE-RELATED"/>
    <property type="match status" value="1"/>
</dbReference>
<dbReference type="PANTHER" id="PTHR43409:SF16">
    <property type="entry name" value="SLR0320 PROTEIN"/>
    <property type="match status" value="1"/>
</dbReference>
<dbReference type="InterPro" id="IPR007197">
    <property type="entry name" value="rSAM"/>
</dbReference>
<dbReference type="eggNOG" id="COG1215">
    <property type="taxonomic scope" value="Bacteria"/>
</dbReference>
<keyword evidence="4" id="KW-0408">Iron</keyword>
<dbReference type="InterPro" id="IPR034466">
    <property type="entry name" value="Methyltransferase_Class_B"/>
</dbReference>
<feature type="transmembrane region" description="Helical" evidence="6">
    <location>
        <begin position="760"/>
        <end position="779"/>
    </location>
</feature>
<dbReference type="SUPFAM" id="SSF53448">
    <property type="entry name" value="Nucleotide-diphospho-sugar transferases"/>
    <property type="match status" value="1"/>
</dbReference>
<dbReference type="InterPro" id="IPR058240">
    <property type="entry name" value="rSAM_sf"/>
</dbReference>
<reference evidence="10" key="2">
    <citation type="submission" date="2013-07" db="EMBL/GenBank/DDBJ databases">
        <authorList>
            <person name="Morais-Silva F.O."/>
            <person name="Rezende A.M."/>
            <person name="Pimentel C."/>
            <person name="Resende D.M."/>
            <person name="Santos C.I."/>
            <person name="Clemente C."/>
            <person name="de Oliveira L.M."/>
            <person name="da Silva S.M."/>
            <person name="Costa D.A."/>
            <person name="Varela-Raposo A."/>
            <person name="Horacio E.C.A."/>
            <person name="Matos M."/>
            <person name="Flores O."/>
            <person name="Ruiz J.C."/>
            <person name="Rodrigues-Pousada C."/>
        </authorList>
    </citation>
    <scope>NUCLEOTIDE SEQUENCE [LARGE SCALE GENOMIC DNA]</scope>
    <source>
        <strain evidence="10">ATCC 19364 / DSM 1382 / NCIMB 9332 / VKM B-1759</strain>
    </source>
</reference>
<dbReference type="CDD" id="cd02068">
    <property type="entry name" value="radical_SAM_B12_BD"/>
    <property type="match status" value="1"/>
</dbReference>
<evidence type="ECO:0000313" key="9">
    <source>
        <dbReference type="EMBL" id="AGW14675.1"/>
    </source>
</evidence>
<dbReference type="GO" id="GO:0031419">
    <property type="term" value="F:cobalamin binding"/>
    <property type="evidence" value="ECO:0007669"/>
    <property type="project" value="InterPro"/>
</dbReference>
<dbReference type="STRING" id="1121448.DGI_2950"/>
<dbReference type="SFLD" id="SFLDG01082">
    <property type="entry name" value="B12-binding_domain_containing"/>
    <property type="match status" value="1"/>
</dbReference>
<keyword evidence="3" id="KW-0479">Metal-binding</keyword>
<dbReference type="GO" id="GO:0003824">
    <property type="term" value="F:catalytic activity"/>
    <property type="evidence" value="ECO:0007669"/>
    <property type="project" value="InterPro"/>
</dbReference>
<dbReference type="Pfam" id="PF00535">
    <property type="entry name" value="Glycos_transf_2"/>
    <property type="match status" value="1"/>
</dbReference>
<dbReference type="PATRIC" id="fig|1121448.10.peg.2912"/>
<evidence type="ECO:0000256" key="6">
    <source>
        <dbReference type="SAM" id="Phobius"/>
    </source>
</evidence>
<accession>T2GDM6</accession>
<evidence type="ECO:0000259" key="8">
    <source>
        <dbReference type="PROSITE" id="PS51918"/>
    </source>
</evidence>
<gene>
    <name evidence="9" type="ORF">DGI_2950</name>
</gene>
<feature type="transmembrane region" description="Helical" evidence="6">
    <location>
        <begin position="786"/>
        <end position="804"/>
    </location>
</feature>
<sequence length="842" mass="93535">MHILVLNPPYFPKFSRPQRSPAVTKSGTLYYPIWLAYAAGVLEEAGFDVTFQDAPAAGLSLDAVLDRARIEQPLLMILDSSTPSIANDLEAARQLKAVVPQAIVVMVGVHVSALPEETLRQAPWVDAVARREYEYTVLELARAVRQAGGRPPATVLQDIQGLTFRAESESEDIRAAADRPFLDDLDVLPFVSRVYRRHLRLEDYFNPNGLHPMVTLTTSRGCPFRCSFCVYPQTLTGHVVRIRSIANVLDEVEEILRECPQVRSIFFEDDTLTANRARSLEFAQVIQDRGLQFTWSANARMDLDLETMRALKAAGCRMLCVGFESGVPATLACMRKGLGADRARRFMADARAAGLRIHGCFIIGFPGEDRAAVEQTIRLALDLDPDTAQFYPVMVYPGTQAYAMYQEKGWITTVDFSAWLTPQGLHNCVTRNEHFGPEELVALCDQARRRFYFRPKFLLRKAWEALKDPDERHRSVKAGRVFVKHLLFGSGAGAPPACAESLPALEPQEPGLAASVVIPAYNAAGTLPHTLRSLVRQNQSRKSYEIIVVDDGSTDDTAACCRSWVDDGSVRWLQHPDGRNHGPAAARNLGGQYARGAVVVFTDADCRPGPDFLVNILKKFEDPTVDGVQGAYRTLQRQLTARFAQAEFESRYALHEDGGPVDLVATYAAAFRRSVFLESGGFDVSYPTANNEDTEFSYRLLAAGRRLVFAPRAVVQHLHPASLGRYCRTKFWRAYWRVRVYRRYPDKAVSDRYTSKAVKFQTLAAMLGWAILPLAVCWPGLFRVEALLAAGIAASALPWTGRLLRQDVVLALAVPGFVLARAAALAAGSWWGLATGWRRRKA</sequence>
<protein>
    <submittedName>
        <fullName evidence="9">Uncharacterized protein</fullName>
    </submittedName>
</protein>
<dbReference type="EMBL" id="CP006585">
    <property type="protein sequence ID" value="AGW14675.1"/>
    <property type="molecule type" value="Genomic_DNA"/>
</dbReference>
<dbReference type="AlphaFoldDB" id="T2GDM6"/>
<dbReference type="HOGENOM" id="CLU_337939_0_0_7"/>
<dbReference type="SFLD" id="SFLDG01123">
    <property type="entry name" value="methyltransferase_(Class_B)"/>
    <property type="match status" value="1"/>
</dbReference>
<dbReference type="Proteomes" id="UP000016587">
    <property type="component" value="Chromosome"/>
</dbReference>
<dbReference type="SUPFAM" id="SSF102114">
    <property type="entry name" value="Radical SAM enzymes"/>
    <property type="match status" value="1"/>
</dbReference>
<name>T2GDM6_MEGG1</name>
<dbReference type="PROSITE" id="PS51918">
    <property type="entry name" value="RADICAL_SAM"/>
    <property type="match status" value="1"/>
</dbReference>
<keyword evidence="6" id="KW-1133">Transmembrane helix</keyword>
<keyword evidence="5" id="KW-0411">Iron-sulfur</keyword>
<evidence type="ECO:0000313" key="10">
    <source>
        <dbReference type="Proteomes" id="UP000016587"/>
    </source>
</evidence>
<dbReference type="SMART" id="SM00729">
    <property type="entry name" value="Elp3"/>
    <property type="match status" value="1"/>
</dbReference>
<dbReference type="eggNOG" id="COG1032">
    <property type="taxonomic scope" value="Bacteria"/>
</dbReference>
<keyword evidence="6" id="KW-0472">Membrane</keyword>
<dbReference type="CDD" id="cd01335">
    <property type="entry name" value="Radical_SAM"/>
    <property type="match status" value="1"/>
</dbReference>
<dbReference type="PROSITE" id="PS51332">
    <property type="entry name" value="B12_BINDING"/>
    <property type="match status" value="1"/>
</dbReference>
<dbReference type="GO" id="GO:0051539">
    <property type="term" value="F:4 iron, 4 sulfur cluster binding"/>
    <property type="evidence" value="ECO:0007669"/>
    <property type="project" value="UniProtKB-KW"/>
</dbReference>
<feature type="domain" description="Radical SAM core" evidence="8">
    <location>
        <begin position="208"/>
        <end position="432"/>
    </location>
</feature>
<keyword evidence="2" id="KW-0949">S-adenosyl-L-methionine</keyword>
<dbReference type="InterPro" id="IPR051198">
    <property type="entry name" value="BchE-like"/>
</dbReference>
<dbReference type="RefSeq" id="WP_021761728.1">
    <property type="nucleotide sequence ID" value="NC_022444.1"/>
</dbReference>
<dbReference type="GO" id="GO:0005829">
    <property type="term" value="C:cytosol"/>
    <property type="evidence" value="ECO:0007669"/>
    <property type="project" value="TreeGrafter"/>
</dbReference>
<evidence type="ECO:0000256" key="5">
    <source>
        <dbReference type="ARBA" id="ARBA00023014"/>
    </source>
</evidence>
<proteinExistence type="predicted"/>
<dbReference type="GO" id="GO:0046872">
    <property type="term" value="F:metal ion binding"/>
    <property type="evidence" value="ECO:0007669"/>
    <property type="project" value="UniProtKB-KW"/>
</dbReference>
<evidence type="ECO:0000259" key="7">
    <source>
        <dbReference type="PROSITE" id="PS51332"/>
    </source>
</evidence>
<dbReference type="Gene3D" id="3.40.50.280">
    <property type="entry name" value="Cobalamin-binding domain"/>
    <property type="match status" value="1"/>
</dbReference>
<keyword evidence="10" id="KW-1185">Reference proteome</keyword>
<feature type="domain" description="B12-binding" evidence="7">
    <location>
        <begin position="17"/>
        <end position="151"/>
    </location>
</feature>
<evidence type="ECO:0000256" key="3">
    <source>
        <dbReference type="ARBA" id="ARBA00022723"/>
    </source>
</evidence>
<reference evidence="9 10" key="1">
    <citation type="journal article" date="2013" name="J. Bacteriol.">
        <title>Roles of HynAB and Ech, the only two hydrogenases found in the model sulfate reducer Desulfovibrio gigas.</title>
        <authorList>
            <person name="Morais-Silva F.O."/>
            <person name="Santos C.I."/>
            <person name="Rodrigues R."/>
            <person name="Pereira I.A."/>
            <person name="Rodrigues-Pousada C."/>
        </authorList>
    </citation>
    <scope>NUCLEOTIDE SEQUENCE [LARGE SCALE GENOMIC DNA]</scope>
    <source>
        <strain evidence="10">ATCC 19364 / DSM 1382 / NCIMB 9332 / VKM B-1759</strain>
    </source>
</reference>
<feature type="transmembrane region" description="Helical" evidence="6">
    <location>
        <begin position="810"/>
        <end position="833"/>
    </location>
</feature>
<dbReference type="Gene3D" id="3.90.550.10">
    <property type="entry name" value="Spore Coat Polysaccharide Biosynthesis Protein SpsA, Chain A"/>
    <property type="match status" value="1"/>
</dbReference>
<evidence type="ECO:0000256" key="1">
    <source>
        <dbReference type="ARBA" id="ARBA00001966"/>
    </source>
</evidence>
<dbReference type="InterPro" id="IPR001173">
    <property type="entry name" value="Glyco_trans_2-like"/>
</dbReference>
<dbReference type="InterPro" id="IPR006638">
    <property type="entry name" value="Elp3/MiaA/NifB-like_rSAM"/>
</dbReference>
<keyword evidence="6" id="KW-0812">Transmembrane</keyword>